<name>A0AAV9DVJ4_ACOCL</name>
<gene>
    <name evidence="1" type="ORF">QJS10_CPB11g01479</name>
</gene>
<sequence length="189" mass="21479">MGLNDLCKKVATRDHIAGQKANICCSQETKMPVITQADVRVICGDKLSSFVFKPSRGASGGILLCWDDRERFMIDWRMGNYSISVLFEDRATSWRWICSSVYGPCEDEDKGGLWEELSSVKRDWGLPWCILGDFNVTRFVEDRNQPGPISPAIWRSSLHGLHRKSYWICRSLIWGLHGATYGRSLLSLS</sequence>
<dbReference type="Gene3D" id="3.60.10.10">
    <property type="entry name" value="Endonuclease/exonuclease/phosphatase"/>
    <property type="match status" value="1"/>
</dbReference>
<keyword evidence="2" id="KW-1185">Reference proteome</keyword>
<evidence type="ECO:0000313" key="2">
    <source>
        <dbReference type="Proteomes" id="UP001180020"/>
    </source>
</evidence>
<protein>
    <recommendedName>
        <fullName evidence="3">Endonuclease/exonuclease/phosphatase</fullName>
    </recommendedName>
</protein>
<dbReference type="Proteomes" id="UP001180020">
    <property type="component" value="Unassembled WGS sequence"/>
</dbReference>
<reference evidence="1" key="2">
    <citation type="submission" date="2023-06" db="EMBL/GenBank/DDBJ databases">
        <authorList>
            <person name="Ma L."/>
            <person name="Liu K.-W."/>
            <person name="Li Z."/>
            <person name="Hsiao Y.-Y."/>
            <person name="Qi Y."/>
            <person name="Fu T."/>
            <person name="Tang G."/>
            <person name="Zhang D."/>
            <person name="Sun W.-H."/>
            <person name="Liu D.-K."/>
            <person name="Li Y."/>
            <person name="Chen G.-Z."/>
            <person name="Liu X.-D."/>
            <person name="Liao X.-Y."/>
            <person name="Jiang Y.-T."/>
            <person name="Yu X."/>
            <person name="Hao Y."/>
            <person name="Huang J."/>
            <person name="Zhao X.-W."/>
            <person name="Ke S."/>
            <person name="Chen Y.-Y."/>
            <person name="Wu W.-L."/>
            <person name="Hsu J.-L."/>
            <person name="Lin Y.-F."/>
            <person name="Huang M.-D."/>
            <person name="Li C.-Y."/>
            <person name="Huang L."/>
            <person name="Wang Z.-W."/>
            <person name="Zhao X."/>
            <person name="Zhong W.-Y."/>
            <person name="Peng D.-H."/>
            <person name="Ahmad S."/>
            <person name="Lan S."/>
            <person name="Zhang J.-S."/>
            <person name="Tsai W.-C."/>
            <person name="Van De Peer Y."/>
            <person name="Liu Z.-J."/>
        </authorList>
    </citation>
    <scope>NUCLEOTIDE SEQUENCE</scope>
    <source>
        <strain evidence="1">CP</strain>
        <tissue evidence="1">Leaves</tissue>
    </source>
</reference>
<comment type="caution">
    <text evidence="1">The sequence shown here is derived from an EMBL/GenBank/DDBJ whole genome shotgun (WGS) entry which is preliminary data.</text>
</comment>
<dbReference type="AlphaFoldDB" id="A0AAV9DVJ4"/>
<reference evidence="1" key="1">
    <citation type="journal article" date="2023" name="Nat. Commun.">
        <title>Diploid and tetraploid genomes of Acorus and the evolution of monocots.</title>
        <authorList>
            <person name="Ma L."/>
            <person name="Liu K.W."/>
            <person name="Li Z."/>
            <person name="Hsiao Y.Y."/>
            <person name="Qi Y."/>
            <person name="Fu T."/>
            <person name="Tang G.D."/>
            <person name="Zhang D."/>
            <person name="Sun W.H."/>
            <person name="Liu D.K."/>
            <person name="Li Y."/>
            <person name="Chen G.Z."/>
            <person name="Liu X.D."/>
            <person name="Liao X.Y."/>
            <person name="Jiang Y.T."/>
            <person name="Yu X."/>
            <person name="Hao Y."/>
            <person name="Huang J."/>
            <person name="Zhao X.W."/>
            <person name="Ke S."/>
            <person name="Chen Y.Y."/>
            <person name="Wu W.L."/>
            <person name="Hsu J.L."/>
            <person name="Lin Y.F."/>
            <person name="Huang M.D."/>
            <person name="Li C.Y."/>
            <person name="Huang L."/>
            <person name="Wang Z.W."/>
            <person name="Zhao X."/>
            <person name="Zhong W.Y."/>
            <person name="Peng D.H."/>
            <person name="Ahmad S."/>
            <person name="Lan S."/>
            <person name="Zhang J.S."/>
            <person name="Tsai W.C."/>
            <person name="Van de Peer Y."/>
            <person name="Liu Z.J."/>
        </authorList>
    </citation>
    <scope>NUCLEOTIDE SEQUENCE</scope>
    <source>
        <strain evidence="1">CP</strain>
    </source>
</reference>
<dbReference type="EMBL" id="JAUJYO010000011">
    <property type="protein sequence ID" value="KAK1304533.1"/>
    <property type="molecule type" value="Genomic_DNA"/>
</dbReference>
<evidence type="ECO:0000313" key="1">
    <source>
        <dbReference type="EMBL" id="KAK1304533.1"/>
    </source>
</evidence>
<dbReference type="InterPro" id="IPR036691">
    <property type="entry name" value="Endo/exonu/phosph_ase_sf"/>
</dbReference>
<dbReference type="SUPFAM" id="SSF56219">
    <property type="entry name" value="DNase I-like"/>
    <property type="match status" value="1"/>
</dbReference>
<proteinExistence type="predicted"/>
<evidence type="ECO:0008006" key="3">
    <source>
        <dbReference type="Google" id="ProtNLM"/>
    </source>
</evidence>
<organism evidence="1 2">
    <name type="scientific">Acorus calamus</name>
    <name type="common">Sweet flag</name>
    <dbReference type="NCBI Taxonomy" id="4465"/>
    <lineage>
        <taxon>Eukaryota</taxon>
        <taxon>Viridiplantae</taxon>
        <taxon>Streptophyta</taxon>
        <taxon>Embryophyta</taxon>
        <taxon>Tracheophyta</taxon>
        <taxon>Spermatophyta</taxon>
        <taxon>Magnoliopsida</taxon>
        <taxon>Liliopsida</taxon>
        <taxon>Acoraceae</taxon>
        <taxon>Acorus</taxon>
    </lineage>
</organism>
<accession>A0AAV9DVJ4</accession>